<organism evidence="3 4">
    <name type="scientific">Agrilactobacillus yilanensis</name>
    <dbReference type="NCBI Taxonomy" id="2485997"/>
    <lineage>
        <taxon>Bacteria</taxon>
        <taxon>Bacillati</taxon>
        <taxon>Bacillota</taxon>
        <taxon>Bacilli</taxon>
        <taxon>Lactobacillales</taxon>
        <taxon>Lactobacillaceae</taxon>
        <taxon>Agrilactobacillus</taxon>
    </lineage>
</organism>
<feature type="transmembrane region" description="Helical" evidence="2">
    <location>
        <begin position="209"/>
        <end position="231"/>
    </location>
</feature>
<protein>
    <submittedName>
        <fullName evidence="3">ABC transporter permease subunit</fullName>
    </submittedName>
</protein>
<evidence type="ECO:0000313" key="3">
    <source>
        <dbReference type="EMBL" id="MFD1671892.1"/>
    </source>
</evidence>
<gene>
    <name evidence="3" type="ORF">ACFQ5M_07290</name>
</gene>
<keyword evidence="4" id="KW-1185">Reference proteome</keyword>
<reference evidence="4" key="1">
    <citation type="journal article" date="2019" name="Int. J. Syst. Evol. Microbiol.">
        <title>The Global Catalogue of Microorganisms (GCM) 10K type strain sequencing project: providing services to taxonomists for standard genome sequencing and annotation.</title>
        <authorList>
            <consortium name="The Broad Institute Genomics Platform"/>
            <consortium name="The Broad Institute Genome Sequencing Center for Infectious Disease"/>
            <person name="Wu L."/>
            <person name="Ma J."/>
        </authorList>
    </citation>
    <scope>NUCLEOTIDE SEQUENCE [LARGE SCALE GENOMIC DNA]</scope>
    <source>
        <strain evidence="4">CCM 8896</strain>
    </source>
</reference>
<dbReference type="Pfam" id="PF12679">
    <property type="entry name" value="ABC2_membrane_2"/>
    <property type="match status" value="1"/>
</dbReference>
<keyword evidence="2" id="KW-0812">Transmembrane</keyword>
<dbReference type="PANTHER" id="PTHR37305">
    <property type="entry name" value="INTEGRAL MEMBRANE PROTEIN-RELATED"/>
    <property type="match status" value="1"/>
</dbReference>
<dbReference type="PANTHER" id="PTHR37305:SF1">
    <property type="entry name" value="MEMBRANE PROTEIN"/>
    <property type="match status" value="1"/>
</dbReference>
<sequence length="364" mass="42158">MFWEWQQWTKSWWHWLFLGLCIGLIFGAYSYFDYQAQVKLQQTKQQLKAEYTQINNDLESTTSSNQLNAQQKQQLKTSRVVLNNYYTALKTKPSTRLVKARLQYFKNERRQQQLGLSNANYTQAEIKFNIARDQYLQQKKLPPITHYEKPSILMFHVYLWQSNLLWLLIGLLILQGFPIFARDYEQGTLKLLYTLPKPRKRIFNAKHKLLTSIIGSELLLLGLLASVIAGISSHKLGYWQYPLAFKAGHVLTVGHFLLGALILAIGLLLVGSSCLRLISNLMKDRFTTVLLCSAVLFVPIFFGLQKTSSWQTLLVPFVQLSFYNHLQPWMHYPQIIGLAFLVDLSFALGLSAVAHLLETRYRFT</sequence>
<dbReference type="EMBL" id="JBHTOP010000022">
    <property type="protein sequence ID" value="MFD1671892.1"/>
    <property type="molecule type" value="Genomic_DNA"/>
</dbReference>
<evidence type="ECO:0000256" key="2">
    <source>
        <dbReference type="SAM" id="Phobius"/>
    </source>
</evidence>
<dbReference type="Proteomes" id="UP001597267">
    <property type="component" value="Unassembled WGS sequence"/>
</dbReference>
<feature type="transmembrane region" description="Helical" evidence="2">
    <location>
        <begin position="335"/>
        <end position="357"/>
    </location>
</feature>
<keyword evidence="2" id="KW-0472">Membrane</keyword>
<feature type="transmembrane region" description="Helical" evidence="2">
    <location>
        <begin position="286"/>
        <end position="304"/>
    </location>
</feature>
<feature type="coiled-coil region" evidence="1">
    <location>
        <begin position="37"/>
        <end position="64"/>
    </location>
</feature>
<name>A0ABW4J691_9LACO</name>
<feature type="transmembrane region" description="Helical" evidence="2">
    <location>
        <begin position="12"/>
        <end position="32"/>
    </location>
</feature>
<dbReference type="RefSeq" id="WP_125714386.1">
    <property type="nucleotide sequence ID" value="NZ_JBHTOP010000022.1"/>
</dbReference>
<feature type="transmembrane region" description="Helical" evidence="2">
    <location>
        <begin position="251"/>
        <end position="274"/>
    </location>
</feature>
<keyword evidence="2" id="KW-1133">Transmembrane helix</keyword>
<keyword evidence="1" id="KW-0175">Coiled coil</keyword>
<comment type="caution">
    <text evidence="3">The sequence shown here is derived from an EMBL/GenBank/DDBJ whole genome shotgun (WGS) entry which is preliminary data.</text>
</comment>
<proteinExistence type="predicted"/>
<evidence type="ECO:0000256" key="1">
    <source>
        <dbReference type="SAM" id="Coils"/>
    </source>
</evidence>
<evidence type="ECO:0000313" key="4">
    <source>
        <dbReference type="Proteomes" id="UP001597267"/>
    </source>
</evidence>
<accession>A0ABW4J691</accession>